<proteinExistence type="predicted"/>
<evidence type="ECO:0000313" key="4">
    <source>
        <dbReference type="Proteomes" id="UP000283509"/>
    </source>
</evidence>
<accession>A0A423TUF5</accession>
<feature type="transmembrane region" description="Helical" evidence="2">
    <location>
        <begin position="334"/>
        <end position="356"/>
    </location>
</feature>
<reference evidence="3 4" key="1">
    <citation type="submission" date="2018-04" db="EMBL/GenBank/DDBJ databases">
        <authorList>
            <person name="Zhang X."/>
            <person name="Yuan J."/>
            <person name="Li F."/>
            <person name="Xiang J."/>
        </authorList>
    </citation>
    <scope>NUCLEOTIDE SEQUENCE [LARGE SCALE GENOMIC DNA]</scope>
    <source>
        <tissue evidence="3">Muscle</tissue>
    </source>
</reference>
<feature type="region of interest" description="Disordered" evidence="1">
    <location>
        <begin position="1"/>
        <end position="106"/>
    </location>
</feature>
<reference evidence="3 4" key="2">
    <citation type="submission" date="2019-01" db="EMBL/GenBank/DDBJ databases">
        <title>The decoding of complex shrimp genome reveals the adaptation for benthos swimmer, frequently molting mechanism and breeding impact on genome.</title>
        <authorList>
            <person name="Sun Y."/>
            <person name="Gao Y."/>
            <person name="Yu Y."/>
        </authorList>
    </citation>
    <scope>NUCLEOTIDE SEQUENCE [LARGE SCALE GENOMIC DNA]</scope>
    <source>
        <tissue evidence="3">Muscle</tissue>
    </source>
</reference>
<dbReference type="Proteomes" id="UP000283509">
    <property type="component" value="Unassembled WGS sequence"/>
</dbReference>
<evidence type="ECO:0000313" key="3">
    <source>
        <dbReference type="EMBL" id="ROT80079.1"/>
    </source>
</evidence>
<feature type="compositionally biased region" description="Low complexity" evidence="1">
    <location>
        <begin position="229"/>
        <end position="245"/>
    </location>
</feature>
<organism evidence="3 4">
    <name type="scientific">Penaeus vannamei</name>
    <name type="common">Whiteleg shrimp</name>
    <name type="synonym">Litopenaeus vannamei</name>
    <dbReference type="NCBI Taxonomy" id="6689"/>
    <lineage>
        <taxon>Eukaryota</taxon>
        <taxon>Metazoa</taxon>
        <taxon>Ecdysozoa</taxon>
        <taxon>Arthropoda</taxon>
        <taxon>Crustacea</taxon>
        <taxon>Multicrustacea</taxon>
        <taxon>Malacostraca</taxon>
        <taxon>Eumalacostraca</taxon>
        <taxon>Eucarida</taxon>
        <taxon>Decapoda</taxon>
        <taxon>Dendrobranchiata</taxon>
        <taxon>Penaeoidea</taxon>
        <taxon>Penaeidae</taxon>
        <taxon>Penaeus</taxon>
    </lineage>
</organism>
<keyword evidence="2" id="KW-0472">Membrane</keyword>
<gene>
    <name evidence="3" type="ORF">C7M84_001202</name>
</gene>
<dbReference type="AlphaFoldDB" id="A0A423TUF5"/>
<sequence>MPLHSSWVPEGLPNAGTREHSYLSSQRLSDPDPQRLSQLSAQDHSNSHTEEQSVLASSSFGDTFETAGSSSSPSGMQPHSHDGHASPQNPSESTPHDQRPQEEEVRRLSISSLFISQFANKRNRTPSICVHRVSLPREGPPCYSCSTFDLPPKYHKVDEPGWKWARSRFLRMYRGLVSFGQPGQQADLPLRPEGDWNTPPYTIALGSHQEPSLCTTNSSSDDGPCAECPSGSPQSSSAVASSALPTQIHRPPMSDVPPPYSPPTPASLMAGQSLPQLTEDQFFAMRRPTPVEMDQVTFNFHQGYCNKSCHCNFVYSLLLAIITSVSLLGPEQPLIILISAVFFLTVFLYMPIIWALECLLHWRTHGNCRDMRMTGLGTVSPVSVL</sequence>
<keyword evidence="4" id="KW-1185">Reference proteome</keyword>
<name>A0A423TUF5_PENVA</name>
<feature type="compositionally biased region" description="Polar residues" evidence="1">
    <location>
        <begin position="35"/>
        <end position="44"/>
    </location>
</feature>
<feature type="compositionally biased region" description="Basic and acidic residues" evidence="1">
    <location>
        <begin position="94"/>
        <end position="106"/>
    </location>
</feature>
<evidence type="ECO:0008006" key="5">
    <source>
        <dbReference type="Google" id="ProtNLM"/>
    </source>
</evidence>
<feature type="compositionally biased region" description="Low complexity" evidence="1">
    <location>
        <begin position="68"/>
        <end position="78"/>
    </location>
</feature>
<dbReference type="EMBL" id="QCYY01001158">
    <property type="protein sequence ID" value="ROT80079.1"/>
    <property type="molecule type" value="Genomic_DNA"/>
</dbReference>
<keyword evidence="2" id="KW-0812">Transmembrane</keyword>
<dbReference type="OrthoDB" id="6354475at2759"/>
<protein>
    <recommendedName>
        <fullName evidence="5">Transmembrane protein</fullName>
    </recommendedName>
</protein>
<feature type="compositionally biased region" description="Polar residues" evidence="1">
    <location>
        <begin position="52"/>
        <end position="61"/>
    </location>
</feature>
<feature type="region of interest" description="Disordered" evidence="1">
    <location>
        <begin position="224"/>
        <end position="262"/>
    </location>
</feature>
<evidence type="ECO:0000256" key="1">
    <source>
        <dbReference type="SAM" id="MobiDB-lite"/>
    </source>
</evidence>
<keyword evidence="2" id="KW-1133">Transmembrane helix</keyword>
<comment type="caution">
    <text evidence="3">The sequence shown here is derived from an EMBL/GenBank/DDBJ whole genome shotgun (WGS) entry which is preliminary data.</text>
</comment>
<evidence type="ECO:0000256" key="2">
    <source>
        <dbReference type="SAM" id="Phobius"/>
    </source>
</evidence>